<dbReference type="InterPro" id="IPR036390">
    <property type="entry name" value="WH_DNA-bd_sf"/>
</dbReference>
<dbReference type="PRINTS" id="PR00034">
    <property type="entry name" value="HTHCRP"/>
</dbReference>
<dbReference type="SUPFAM" id="SSF51206">
    <property type="entry name" value="cAMP-binding domain-like"/>
    <property type="match status" value="1"/>
</dbReference>
<accession>A0ABU2VHR6</accession>
<dbReference type="Pfam" id="PF00027">
    <property type="entry name" value="cNMP_binding"/>
    <property type="match status" value="1"/>
</dbReference>
<dbReference type="SUPFAM" id="SSF46785">
    <property type="entry name" value="Winged helix' DNA-binding domain"/>
    <property type="match status" value="1"/>
</dbReference>
<keyword evidence="7" id="KW-1185">Reference proteome</keyword>
<gene>
    <name evidence="6" type="ORF">RNB18_32980</name>
</gene>
<dbReference type="SMART" id="SM00419">
    <property type="entry name" value="HTH_CRP"/>
    <property type="match status" value="1"/>
</dbReference>
<evidence type="ECO:0000313" key="7">
    <source>
        <dbReference type="Proteomes" id="UP001183824"/>
    </source>
</evidence>
<comment type="caution">
    <text evidence="6">The sequence shown here is derived from an EMBL/GenBank/DDBJ whole genome shotgun (WGS) entry which is preliminary data.</text>
</comment>
<dbReference type="CDD" id="cd00092">
    <property type="entry name" value="HTH_CRP"/>
    <property type="match status" value="1"/>
</dbReference>
<sequence length="234" mass="25128">MSAPDWRRLRGVPLFATLPEAGLRRLWETSVPRHYARGETLRSQGTPADHLLVLLDGTASASATTTAGRVVRFGTWAGPCALDKVALLDGAGHTATVTALTPCAVRAVPRGRFTALLDDSATVRAHVFRLLATQARAQQERLTDTATLPCEARLAAWLLDGLGRDGTDGHVPLPGGQRELADLLGVTRVTVNRALSRLRRDGLIGPTENGGGRIRVLAPELLALRATQYTRHSR</sequence>
<keyword evidence="1" id="KW-0805">Transcription regulation</keyword>
<dbReference type="PRINTS" id="PR00035">
    <property type="entry name" value="HTHGNTR"/>
</dbReference>
<dbReference type="InterPro" id="IPR012318">
    <property type="entry name" value="HTH_CRP"/>
</dbReference>
<organism evidence="6 7">
    <name type="scientific">Streptomyces doebereineriae</name>
    <dbReference type="NCBI Taxonomy" id="3075528"/>
    <lineage>
        <taxon>Bacteria</taxon>
        <taxon>Bacillati</taxon>
        <taxon>Actinomycetota</taxon>
        <taxon>Actinomycetes</taxon>
        <taxon>Kitasatosporales</taxon>
        <taxon>Streptomycetaceae</taxon>
        <taxon>Streptomyces</taxon>
    </lineage>
</organism>
<dbReference type="CDD" id="cd00038">
    <property type="entry name" value="CAP_ED"/>
    <property type="match status" value="1"/>
</dbReference>
<dbReference type="InterPro" id="IPR014710">
    <property type="entry name" value="RmlC-like_jellyroll"/>
</dbReference>
<keyword evidence="2" id="KW-0238">DNA-binding</keyword>
<dbReference type="Gene3D" id="1.10.10.10">
    <property type="entry name" value="Winged helix-like DNA-binding domain superfamily/Winged helix DNA-binding domain"/>
    <property type="match status" value="1"/>
</dbReference>
<dbReference type="RefSeq" id="WP_311717765.1">
    <property type="nucleotide sequence ID" value="NZ_JAVREZ010000013.1"/>
</dbReference>
<dbReference type="EMBL" id="JAVREZ010000013">
    <property type="protein sequence ID" value="MDT0484934.1"/>
    <property type="molecule type" value="Genomic_DNA"/>
</dbReference>
<proteinExistence type="predicted"/>
<dbReference type="Pfam" id="PF13545">
    <property type="entry name" value="HTH_Crp_2"/>
    <property type="match status" value="1"/>
</dbReference>
<feature type="domain" description="Cyclic nucleotide-binding" evidence="4">
    <location>
        <begin position="14"/>
        <end position="134"/>
    </location>
</feature>
<evidence type="ECO:0000256" key="1">
    <source>
        <dbReference type="ARBA" id="ARBA00023015"/>
    </source>
</evidence>
<dbReference type="PROSITE" id="PS50042">
    <property type="entry name" value="CNMP_BINDING_3"/>
    <property type="match status" value="1"/>
</dbReference>
<dbReference type="PANTHER" id="PTHR24567">
    <property type="entry name" value="CRP FAMILY TRANSCRIPTIONAL REGULATORY PROTEIN"/>
    <property type="match status" value="1"/>
</dbReference>
<reference evidence="7" key="1">
    <citation type="submission" date="2023-07" db="EMBL/GenBank/DDBJ databases">
        <title>30 novel species of actinomycetes from the DSMZ collection.</title>
        <authorList>
            <person name="Nouioui I."/>
        </authorList>
    </citation>
    <scope>NUCLEOTIDE SEQUENCE [LARGE SCALE GENOMIC DNA]</scope>
    <source>
        <strain evidence="7">DSM 41640</strain>
    </source>
</reference>
<dbReference type="InterPro" id="IPR000595">
    <property type="entry name" value="cNMP-bd_dom"/>
</dbReference>
<dbReference type="InterPro" id="IPR000524">
    <property type="entry name" value="Tscrpt_reg_HTH_GntR"/>
</dbReference>
<protein>
    <submittedName>
        <fullName evidence="6">Crp/Fnr family transcriptional regulator</fullName>
    </submittedName>
</protein>
<dbReference type="InterPro" id="IPR050397">
    <property type="entry name" value="Env_Response_Regulators"/>
</dbReference>
<keyword evidence="3" id="KW-0804">Transcription</keyword>
<dbReference type="InterPro" id="IPR018490">
    <property type="entry name" value="cNMP-bd_dom_sf"/>
</dbReference>
<dbReference type="InterPro" id="IPR036388">
    <property type="entry name" value="WH-like_DNA-bd_sf"/>
</dbReference>
<feature type="domain" description="HTH crp-type" evidence="5">
    <location>
        <begin position="148"/>
        <end position="220"/>
    </location>
</feature>
<evidence type="ECO:0000259" key="5">
    <source>
        <dbReference type="PROSITE" id="PS51063"/>
    </source>
</evidence>
<evidence type="ECO:0000256" key="3">
    <source>
        <dbReference type="ARBA" id="ARBA00023163"/>
    </source>
</evidence>
<evidence type="ECO:0000259" key="4">
    <source>
        <dbReference type="PROSITE" id="PS50042"/>
    </source>
</evidence>
<name>A0ABU2VHR6_9ACTN</name>
<dbReference type="SMART" id="SM00100">
    <property type="entry name" value="cNMP"/>
    <property type="match status" value="1"/>
</dbReference>
<evidence type="ECO:0000256" key="2">
    <source>
        <dbReference type="ARBA" id="ARBA00023125"/>
    </source>
</evidence>
<dbReference type="PANTHER" id="PTHR24567:SF68">
    <property type="entry name" value="DNA-BINDING TRANSCRIPTIONAL DUAL REGULATOR CRP"/>
    <property type="match status" value="1"/>
</dbReference>
<dbReference type="Proteomes" id="UP001183824">
    <property type="component" value="Unassembled WGS sequence"/>
</dbReference>
<dbReference type="Gene3D" id="2.60.120.10">
    <property type="entry name" value="Jelly Rolls"/>
    <property type="match status" value="1"/>
</dbReference>
<dbReference type="PROSITE" id="PS51063">
    <property type="entry name" value="HTH_CRP_2"/>
    <property type="match status" value="1"/>
</dbReference>
<evidence type="ECO:0000313" key="6">
    <source>
        <dbReference type="EMBL" id="MDT0484934.1"/>
    </source>
</evidence>